<comment type="cofactor">
    <cofactor evidence="1 6 7">
        <name>pyridoxal 5'-phosphate</name>
        <dbReference type="ChEBI" id="CHEBI:597326"/>
    </cofactor>
</comment>
<dbReference type="InterPro" id="IPR015424">
    <property type="entry name" value="PyrdxlP-dep_Trfase"/>
</dbReference>
<sequence>MNVMEKSKFCAHFLNGSAEAWSSYRQAINLAQDVLYKNFATLPQPFSGIQVEELASLLETEEICPEKGKDLTDVLKYIGEAVLKHSVAVHHPACSAHLHCPPLTAALAAETMISAANQSMDSWDQSPAATMLEEKIVHWLCRLFYGDGRSGDGVFTSGGTQSNLMGLLLARDRFLKERLGWNVKEKGLPAEANKMRILCSEAAHFTVKQAAALLGLGENAVIKIRTDQNFRICLHHLDQQLHYLRSQGLMPFALAATAGTTDFGSIDPLHECSIRARQFGLWLHVDAAYGGALILSDQHKHQLDGIEAADSITVDFHKLFYQPVSCGAFLVKDATCFDLLKSHADYLNPEEDELLGVPNLVGKSIQTTRRFDALKLFVSMQVIGHSQFAGMIDHTLDIAQAAAQMITDDPRLQLINPHPSLNAVVFRYLPCKKTEGSEQLPRQNQINRAIRRSLLHSGKVVLAQTKVNGMYCLKLTMLNPRITLSDVKCILDQVKQAGSQYEA</sequence>
<keyword evidence="8" id="KW-0808">Transferase</keyword>
<dbReference type="GO" id="GO:0019752">
    <property type="term" value="P:carboxylic acid metabolic process"/>
    <property type="evidence" value="ECO:0007669"/>
    <property type="project" value="InterPro"/>
</dbReference>
<dbReference type="PANTHER" id="PTHR45677">
    <property type="entry name" value="GLUTAMATE DECARBOXYLASE-RELATED"/>
    <property type="match status" value="1"/>
</dbReference>
<evidence type="ECO:0000256" key="5">
    <source>
        <dbReference type="ARBA" id="ARBA00023239"/>
    </source>
</evidence>
<accession>A0A7W1WU45</accession>
<evidence type="ECO:0000256" key="6">
    <source>
        <dbReference type="PIRSR" id="PIRSR602129-50"/>
    </source>
</evidence>
<dbReference type="PROSITE" id="PS00392">
    <property type="entry name" value="DDC_GAD_HDC_YDC"/>
    <property type="match status" value="1"/>
</dbReference>
<dbReference type="EMBL" id="JACEIQ010000024">
    <property type="protein sequence ID" value="MBA4496118.1"/>
    <property type="molecule type" value="Genomic_DNA"/>
</dbReference>
<evidence type="ECO:0000313" key="8">
    <source>
        <dbReference type="EMBL" id="MBA4496118.1"/>
    </source>
</evidence>
<keyword evidence="3" id="KW-0210">Decarboxylase</keyword>
<keyword evidence="8" id="KW-0032">Aminotransferase</keyword>
<organism evidence="8 9">
    <name type="scientific">Paenactinomyces guangxiensis</name>
    <dbReference type="NCBI Taxonomy" id="1490290"/>
    <lineage>
        <taxon>Bacteria</taxon>
        <taxon>Bacillati</taxon>
        <taxon>Bacillota</taxon>
        <taxon>Bacilli</taxon>
        <taxon>Bacillales</taxon>
        <taxon>Thermoactinomycetaceae</taxon>
        <taxon>Paenactinomyces</taxon>
    </lineage>
</organism>
<dbReference type="CDD" id="cd06450">
    <property type="entry name" value="DOPA_deC_like"/>
    <property type="match status" value="1"/>
</dbReference>
<dbReference type="PANTHER" id="PTHR45677:SF8">
    <property type="entry name" value="CYSTEINE SULFINIC ACID DECARBOXYLASE"/>
    <property type="match status" value="1"/>
</dbReference>
<dbReference type="AlphaFoldDB" id="A0A7W1WU45"/>
<dbReference type="GO" id="GO:0004058">
    <property type="term" value="F:aromatic-L-amino-acid decarboxylase activity"/>
    <property type="evidence" value="ECO:0007669"/>
    <property type="project" value="UniProtKB-ARBA"/>
</dbReference>
<evidence type="ECO:0000313" key="9">
    <source>
        <dbReference type="Proteomes" id="UP000535491"/>
    </source>
</evidence>
<gene>
    <name evidence="8" type="ORF">H1191_17720</name>
</gene>
<reference evidence="8 9" key="1">
    <citation type="submission" date="2020-07" db="EMBL/GenBank/DDBJ databases">
        <authorList>
            <person name="Feng H."/>
        </authorList>
    </citation>
    <scope>NUCLEOTIDE SEQUENCE [LARGE SCALE GENOMIC DNA]</scope>
    <source>
        <strain evidence="9">s-10</strain>
    </source>
</reference>
<dbReference type="InterPro" id="IPR002129">
    <property type="entry name" value="PyrdxlP-dep_de-COase"/>
</dbReference>
<evidence type="ECO:0000256" key="2">
    <source>
        <dbReference type="ARBA" id="ARBA00009533"/>
    </source>
</evidence>
<proteinExistence type="inferred from homology"/>
<evidence type="ECO:0000256" key="1">
    <source>
        <dbReference type="ARBA" id="ARBA00001933"/>
    </source>
</evidence>
<dbReference type="GO" id="GO:0005737">
    <property type="term" value="C:cytoplasm"/>
    <property type="evidence" value="ECO:0007669"/>
    <property type="project" value="TreeGrafter"/>
</dbReference>
<dbReference type="SUPFAM" id="SSF53383">
    <property type="entry name" value="PLP-dependent transferases"/>
    <property type="match status" value="1"/>
</dbReference>
<dbReference type="Gene3D" id="3.90.1150.10">
    <property type="entry name" value="Aspartate Aminotransferase, domain 1"/>
    <property type="match status" value="1"/>
</dbReference>
<feature type="modified residue" description="N6-(pyridoxal phosphate)lysine" evidence="6">
    <location>
        <position position="318"/>
    </location>
</feature>
<evidence type="ECO:0000256" key="3">
    <source>
        <dbReference type="ARBA" id="ARBA00022793"/>
    </source>
</evidence>
<dbReference type="Proteomes" id="UP000535491">
    <property type="component" value="Unassembled WGS sequence"/>
</dbReference>
<keyword evidence="9" id="KW-1185">Reference proteome</keyword>
<dbReference type="GO" id="GO:0030170">
    <property type="term" value="F:pyridoxal phosphate binding"/>
    <property type="evidence" value="ECO:0007669"/>
    <property type="project" value="InterPro"/>
</dbReference>
<dbReference type="Gene3D" id="1.20.1650.10">
    <property type="entry name" value="PLP-dependent transferases"/>
    <property type="match status" value="1"/>
</dbReference>
<dbReference type="GO" id="GO:0008483">
    <property type="term" value="F:transaminase activity"/>
    <property type="evidence" value="ECO:0007669"/>
    <property type="project" value="UniProtKB-KW"/>
</dbReference>
<comment type="caution">
    <text evidence="8">The sequence shown here is derived from an EMBL/GenBank/DDBJ whole genome shotgun (WGS) entry which is preliminary data.</text>
</comment>
<dbReference type="Gene3D" id="3.40.640.10">
    <property type="entry name" value="Type I PLP-dependent aspartate aminotransferase-like (Major domain)"/>
    <property type="match status" value="1"/>
</dbReference>
<dbReference type="InterPro" id="IPR015421">
    <property type="entry name" value="PyrdxlP-dep_Trfase_major"/>
</dbReference>
<keyword evidence="4 6" id="KW-0663">Pyridoxal phosphate</keyword>
<dbReference type="InterPro" id="IPR021115">
    <property type="entry name" value="Pyridoxal-P_BS"/>
</dbReference>
<protein>
    <submittedName>
        <fullName evidence="8">Aspartate aminotransferase family protein</fullName>
    </submittedName>
</protein>
<evidence type="ECO:0000256" key="7">
    <source>
        <dbReference type="RuleBase" id="RU000382"/>
    </source>
</evidence>
<evidence type="ECO:0000256" key="4">
    <source>
        <dbReference type="ARBA" id="ARBA00022898"/>
    </source>
</evidence>
<keyword evidence="5 7" id="KW-0456">Lyase</keyword>
<comment type="similarity">
    <text evidence="2 7">Belongs to the group II decarboxylase family.</text>
</comment>
<dbReference type="Pfam" id="PF00282">
    <property type="entry name" value="Pyridoxal_deC"/>
    <property type="match status" value="1"/>
</dbReference>
<name>A0A7W1WU45_9BACL</name>
<dbReference type="InterPro" id="IPR015422">
    <property type="entry name" value="PyrdxlP-dep_Trfase_small"/>
</dbReference>